<feature type="compositionally biased region" description="Basic and acidic residues" evidence="9">
    <location>
        <begin position="552"/>
        <end position="570"/>
    </location>
</feature>
<name>A0A9J6FY85_HAELO</name>
<evidence type="ECO:0000256" key="10">
    <source>
        <dbReference type="SAM" id="Phobius"/>
    </source>
</evidence>
<feature type="binding site" evidence="8">
    <location>
        <position position="327"/>
    </location>
    <ligand>
        <name>Na(+)</name>
        <dbReference type="ChEBI" id="CHEBI:29101"/>
        <label>1</label>
    </ligand>
</feature>
<dbReference type="InterPro" id="IPR037272">
    <property type="entry name" value="SNS_sf"/>
</dbReference>
<dbReference type="GO" id="GO:0015179">
    <property type="term" value="F:L-amino acid transmembrane transporter activity"/>
    <property type="evidence" value="ECO:0007669"/>
    <property type="project" value="TreeGrafter"/>
</dbReference>
<evidence type="ECO:0000256" key="1">
    <source>
        <dbReference type="ARBA" id="ARBA00004141"/>
    </source>
</evidence>
<feature type="transmembrane region" description="Helical" evidence="10">
    <location>
        <begin position="227"/>
        <end position="244"/>
    </location>
</feature>
<evidence type="ECO:0000256" key="2">
    <source>
        <dbReference type="ARBA" id="ARBA00006459"/>
    </source>
</evidence>
<dbReference type="VEuPathDB" id="VectorBase:HLOH_055834"/>
<feature type="transmembrane region" description="Helical" evidence="10">
    <location>
        <begin position="356"/>
        <end position="381"/>
    </location>
</feature>
<keyword evidence="4 10" id="KW-0812">Transmembrane</keyword>
<dbReference type="PROSITE" id="PS50267">
    <property type="entry name" value="NA_NEUROTRAN_SYMP_3"/>
    <property type="match status" value="1"/>
</dbReference>
<dbReference type="OrthoDB" id="6581954at2759"/>
<accession>A0A9J6FY85</accession>
<proteinExistence type="inferred from homology"/>
<feature type="transmembrane region" description="Helical" evidence="10">
    <location>
        <begin position="387"/>
        <end position="408"/>
    </location>
</feature>
<feature type="transmembrane region" description="Helical" evidence="10">
    <location>
        <begin position="315"/>
        <end position="335"/>
    </location>
</feature>
<feature type="region of interest" description="Disordered" evidence="9">
    <location>
        <begin position="552"/>
        <end position="582"/>
    </location>
</feature>
<evidence type="ECO:0000256" key="8">
    <source>
        <dbReference type="PIRSR" id="PIRSR600175-1"/>
    </source>
</evidence>
<dbReference type="PANTHER" id="PTHR11616:SF236">
    <property type="entry name" value="TRANSPORTER"/>
    <property type="match status" value="1"/>
</dbReference>
<dbReference type="GO" id="GO:0046872">
    <property type="term" value="F:metal ion binding"/>
    <property type="evidence" value="ECO:0007669"/>
    <property type="project" value="UniProtKB-KW"/>
</dbReference>
<evidence type="ECO:0000313" key="11">
    <source>
        <dbReference type="EMBL" id="KAH9368210.1"/>
    </source>
</evidence>
<feature type="transmembrane region" description="Helical" evidence="10">
    <location>
        <begin position="470"/>
        <end position="490"/>
    </location>
</feature>
<evidence type="ECO:0000313" key="12">
    <source>
        <dbReference type="Proteomes" id="UP000821853"/>
    </source>
</evidence>
<evidence type="ECO:0000256" key="9">
    <source>
        <dbReference type="SAM" id="MobiDB-lite"/>
    </source>
</evidence>
<keyword evidence="7 10" id="KW-0472">Membrane</keyword>
<comment type="similarity">
    <text evidence="2">Belongs to the sodium:neurotransmitter symporter (SNF) (TC 2.A.22) family.</text>
</comment>
<keyword evidence="8" id="KW-0915">Sodium</keyword>
<dbReference type="Proteomes" id="UP000821853">
    <property type="component" value="Chromosome 2"/>
</dbReference>
<dbReference type="Pfam" id="PF00209">
    <property type="entry name" value="SNF"/>
    <property type="match status" value="2"/>
</dbReference>
<keyword evidence="12" id="KW-1185">Reference proteome</keyword>
<dbReference type="EMBL" id="JABSTR010000004">
    <property type="protein sequence ID" value="KAH9368210.1"/>
    <property type="molecule type" value="Genomic_DNA"/>
</dbReference>
<evidence type="ECO:0000256" key="4">
    <source>
        <dbReference type="ARBA" id="ARBA00022692"/>
    </source>
</evidence>
<feature type="binding site" evidence="8">
    <location>
        <position position="230"/>
    </location>
    <ligand>
        <name>Na(+)</name>
        <dbReference type="ChEBI" id="CHEBI:29101"/>
        <label>1</label>
    </ligand>
</feature>
<feature type="binding site" evidence="8">
    <location>
        <position position="330"/>
    </location>
    <ligand>
        <name>Na(+)</name>
        <dbReference type="ChEBI" id="CHEBI:29101"/>
        <label>1</label>
    </ligand>
</feature>
<dbReference type="OMA" id="ISYAICW"/>
<dbReference type="GO" id="GO:0015187">
    <property type="term" value="F:glycine transmembrane transporter activity"/>
    <property type="evidence" value="ECO:0007669"/>
    <property type="project" value="TreeGrafter"/>
</dbReference>
<feature type="transmembrane region" description="Helical" evidence="10">
    <location>
        <begin position="428"/>
        <end position="450"/>
    </location>
</feature>
<gene>
    <name evidence="11" type="ORF">HPB48_009559</name>
</gene>
<reference evidence="11 12" key="1">
    <citation type="journal article" date="2020" name="Cell">
        <title>Large-Scale Comparative Analyses of Tick Genomes Elucidate Their Genetic Diversity and Vector Capacities.</title>
        <authorList>
            <consortium name="Tick Genome and Microbiome Consortium (TIGMIC)"/>
            <person name="Jia N."/>
            <person name="Wang J."/>
            <person name="Shi W."/>
            <person name="Du L."/>
            <person name="Sun Y."/>
            <person name="Zhan W."/>
            <person name="Jiang J.F."/>
            <person name="Wang Q."/>
            <person name="Zhang B."/>
            <person name="Ji P."/>
            <person name="Bell-Sakyi L."/>
            <person name="Cui X.M."/>
            <person name="Yuan T.T."/>
            <person name="Jiang B.G."/>
            <person name="Yang W.F."/>
            <person name="Lam T.T."/>
            <person name="Chang Q.C."/>
            <person name="Ding S.J."/>
            <person name="Wang X.J."/>
            <person name="Zhu J.G."/>
            <person name="Ruan X.D."/>
            <person name="Zhao L."/>
            <person name="Wei J.T."/>
            <person name="Ye R.Z."/>
            <person name="Que T.C."/>
            <person name="Du C.H."/>
            <person name="Zhou Y.H."/>
            <person name="Cheng J.X."/>
            <person name="Dai P.F."/>
            <person name="Guo W.B."/>
            <person name="Han X.H."/>
            <person name="Huang E.J."/>
            <person name="Li L.F."/>
            <person name="Wei W."/>
            <person name="Gao Y.C."/>
            <person name="Liu J.Z."/>
            <person name="Shao H.Z."/>
            <person name="Wang X."/>
            <person name="Wang C.C."/>
            <person name="Yang T.C."/>
            <person name="Huo Q.B."/>
            <person name="Li W."/>
            <person name="Chen H.Y."/>
            <person name="Chen S.E."/>
            <person name="Zhou L.G."/>
            <person name="Ni X.B."/>
            <person name="Tian J.H."/>
            <person name="Sheng Y."/>
            <person name="Liu T."/>
            <person name="Pan Y.S."/>
            <person name="Xia L.Y."/>
            <person name="Li J."/>
            <person name="Zhao F."/>
            <person name="Cao W.C."/>
        </authorList>
    </citation>
    <scope>NUCLEOTIDE SEQUENCE [LARGE SCALE GENOMIC DNA]</scope>
    <source>
        <strain evidence="11">HaeL-2018</strain>
    </source>
</reference>
<organism evidence="11 12">
    <name type="scientific">Haemaphysalis longicornis</name>
    <name type="common">Bush tick</name>
    <dbReference type="NCBI Taxonomy" id="44386"/>
    <lineage>
        <taxon>Eukaryota</taxon>
        <taxon>Metazoa</taxon>
        <taxon>Ecdysozoa</taxon>
        <taxon>Arthropoda</taxon>
        <taxon>Chelicerata</taxon>
        <taxon>Arachnida</taxon>
        <taxon>Acari</taxon>
        <taxon>Parasitiformes</taxon>
        <taxon>Ixodida</taxon>
        <taxon>Ixodoidea</taxon>
        <taxon>Ixodidae</taxon>
        <taxon>Haemaphysalinae</taxon>
        <taxon>Haemaphysalis</taxon>
    </lineage>
</organism>
<dbReference type="PANTHER" id="PTHR11616">
    <property type="entry name" value="SODIUM/CHLORIDE DEPENDENT TRANSPORTER"/>
    <property type="match status" value="1"/>
</dbReference>
<dbReference type="GO" id="GO:0005886">
    <property type="term" value="C:plasma membrane"/>
    <property type="evidence" value="ECO:0007669"/>
    <property type="project" value="TreeGrafter"/>
</dbReference>
<keyword evidence="6 10" id="KW-1133">Transmembrane helix</keyword>
<evidence type="ECO:0000256" key="6">
    <source>
        <dbReference type="ARBA" id="ARBA00022989"/>
    </source>
</evidence>
<dbReference type="AlphaFoldDB" id="A0A9J6FY85"/>
<dbReference type="PRINTS" id="PR00176">
    <property type="entry name" value="NANEUSMPORT"/>
</dbReference>
<feature type="compositionally biased region" description="Basic residues" evidence="9">
    <location>
        <begin position="571"/>
        <end position="582"/>
    </location>
</feature>
<dbReference type="GO" id="GO:0005283">
    <property type="term" value="F:amino acid:sodium symporter activity"/>
    <property type="evidence" value="ECO:0007669"/>
    <property type="project" value="TreeGrafter"/>
</dbReference>
<evidence type="ECO:0000256" key="5">
    <source>
        <dbReference type="ARBA" id="ARBA00022847"/>
    </source>
</evidence>
<keyword evidence="8" id="KW-0479">Metal-binding</keyword>
<comment type="subcellular location">
    <subcellularLocation>
        <location evidence="1">Membrane</location>
        <topology evidence="1">Multi-pass membrane protein</topology>
    </subcellularLocation>
</comment>
<feature type="transmembrane region" description="Helical" evidence="10">
    <location>
        <begin position="256"/>
        <end position="277"/>
    </location>
</feature>
<comment type="caution">
    <text evidence="11">The sequence shown here is derived from an EMBL/GenBank/DDBJ whole genome shotgun (WGS) entry which is preliminary data.</text>
</comment>
<feature type="transmembrane region" description="Helical" evidence="10">
    <location>
        <begin position="128"/>
        <end position="149"/>
    </location>
</feature>
<dbReference type="SUPFAM" id="SSF161070">
    <property type="entry name" value="SNF-like"/>
    <property type="match status" value="1"/>
</dbReference>
<keyword evidence="5" id="KW-0769">Symport</keyword>
<evidence type="ECO:0000256" key="7">
    <source>
        <dbReference type="ARBA" id="ARBA00023136"/>
    </source>
</evidence>
<dbReference type="GO" id="GO:0089718">
    <property type="term" value="P:amino acid import across plasma membrane"/>
    <property type="evidence" value="ECO:0007669"/>
    <property type="project" value="TreeGrafter"/>
</dbReference>
<sequence length="582" mass="64676">MWSAFVTTIYYQMIITYAVVYLYHSFKSPLPWTDCFEWWGVPLDGCFSRLRTARVCDLIRKSLVFAGVNATGSVPMAVVSYENVSVLIPQSEYERRFAGCAHGNISSTEAFYSRFVLNLSPSLAEVGYVQRNLVICYALSWVVIFLVIFKGIKARLLPQCRKRRLTYDSVVGKVVLVTATAPYIILAIMFIRGVTLPGAGIGLRYLLWPRWDTIFSPDVWRAAMEQTFYSLSIGTGGLLVYGSYEPFRRDISYGAKFVCLVDFLTSAFSSVVVFSVLGNMAHTLDIPISDVVNAGPGLAFVTYPDALSLIPFPNMWAALFFAVLILLGIDTQMGLCEVLIDSIQDTFPVLATRRTVTVFMYCSACFLIGLSLTTQVGLYMVTILDNYLGALLVLVTCLAETITVGWVYGIKRFCFDVTFMTGACPSYYLVLTLKYLAPATLTSLLVYTLYTFPRSSVDEYVLPLWADLFGWGLVMVGMAPLLIIALVKLAECGYSWQRASAPEMDWGPDDPKYRTMYHQRLDEVGFQQLDYAVVAVGSRKAAPVVSLAAIPSEKKPHGAEKKPHGVEKKPKSPKAAHHAAQL</sequence>
<feature type="transmembrane region" description="Helical" evidence="10">
    <location>
        <begin position="7"/>
        <end position="24"/>
    </location>
</feature>
<protein>
    <submittedName>
        <fullName evidence="11">Uncharacterized protein</fullName>
    </submittedName>
</protein>
<dbReference type="InterPro" id="IPR000175">
    <property type="entry name" value="Na/ntran_symport"/>
</dbReference>
<keyword evidence="3" id="KW-0813">Transport</keyword>
<evidence type="ECO:0000256" key="3">
    <source>
        <dbReference type="ARBA" id="ARBA00022448"/>
    </source>
</evidence>
<feature type="transmembrane region" description="Helical" evidence="10">
    <location>
        <begin position="170"/>
        <end position="191"/>
    </location>
</feature>